<feature type="compositionally biased region" description="Basic and acidic residues" evidence="1">
    <location>
        <begin position="1"/>
        <end position="13"/>
    </location>
</feature>
<feature type="domain" description="Tag1 C-terminal" evidence="3">
    <location>
        <begin position="452"/>
        <end position="565"/>
    </location>
</feature>
<sequence>MASRPEERAHGGDVEAQAPSEQTPLLARADEDTEATDRSRPQNERSASSELFSNLTSGGKSARRRWPSLLALLLLCVVVVLIMVFAFLAPSVVEQYAQQAVTFEPTSLSIAGFTPRGVRARVQGDFTMDGSKVQPKSVRDLGRFGTWIAHKAESGESKVEVSLPEYDILLGTATVPPIVVDLRDGEVTHVEFYTDLERGDLNGVRTIASKWIDGTLGDLRVLGKADVPIKSGIFSFGTQRVVHELLFANKDIPTMPAYKIKKLNIHEVDYESGTGMAADVSLQVENPYPVDFTVPPMSFDVLVNGCQSTSQIMVANAVTKPLEIRPKTDVELNVTGIVRKIPDVLTQECPGSRDTPLDMLIGNYMRGKDTTLYVKGSDRATPDTPDWVRDLLSSVTVPVDVPGKSFGHLIKNFSMKDTHFSLPSIWAEPGTPDADPKISATVQALIALPEEMNFNLTADAVRANATVYYMDKQLGIIDIREWQPANTTRLPADEDGPSMTVESKIKDQPIHITDDDLFTDLLTELLVGSHSVIATLKANVSVGVDTALGHFAVKGIPAEGQVPLKPFSPGHGSHNSTPADMVTSLNPRIYDLSIVSSTPTTLTISALVNITNPTEYTADIPYLSLHILTNGSILANASVQDIKVGHGNLTALKAVATWNPLGLGGRNALQAGVSFMSQFISGCNTSLTVKPHEHSIPSLPGLSKALSKFNVTVPTPKLPDTSQPPEDDKDNGPKFITEAKFHLFSSTADFVLRSPLRHDTLTITYINATAFYKDARVGQIVYNEPFDVEPIDEFGDGSLTPRLPVDWETGGIGWDAVRRALGGRLQIAAEAIVDIAIGRWSLRGVWFRGHGLGVGVRP</sequence>
<feature type="domain" description="Tag1-like fifth Ig-like" evidence="5">
    <location>
        <begin position="729"/>
        <end position="842"/>
    </location>
</feature>
<dbReference type="Pfam" id="PF26150">
    <property type="entry name" value="LEA-2_4"/>
    <property type="match status" value="1"/>
</dbReference>
<feature type="domain" description="Tag1-like fourth Ig-like" evidence="4">
    <location>
        <begin position="587"/>
        <end position="701"/>
    </location>
</feature>
<evidence type="ECO:0000256" key="2">
    <source>
        <dbReference type="SAM" id="Phobius"/>
    </source>
</evidence>
<feature type="compositionally biased region" description="Polar residues" evidence="1">
    <location>
        <begin position="44"/>
        <end position="59"/>
    </location>
</feature>
<dbReference type="PANTHER" id="PTHR35895:SF3">
    <property type="entry name" value="PRE-RRNA PROCESSING PROTEIN"/>
    <property type="match status" value="1"/>
</dbReference>
<proteinExistence type="predicted"/>
<dbReference type="InterPro" id="IPR046368">
    <property type="entry name" value="Tag1"/>
</dbReference>
<dbReference type="InterPro" id="IPR055011">
    <property type="entry name" value="Tag1_C"/>
</dbReference>
<dbReference type="AlphaFoldDB" id="A0A6H0XQN4"/>
<name>A0A6H0XQN4_9PEZI</name>
<keyword evidence="2" id="KW-0812">Transmembrane</keyword>
<keyword evidence="2" id="KW-0472">Membrane</keyword>
<dbReference type="Pfam" id="PF26153">
    <property type="entry name" value="LEA-2L_5"/>
    <property type="match status" value="1"/>
</dbReference>
<evidence type="ECO:0000259" key="3">
    <source>
        <dbReference type="Pfam" id="PF22786"/>
    </source>
</evidence>
<dbReference type="PANTHER" id="PTHR35895">
    <property type="entry name" value="CHROMOSOME 16, WHOLE GENOME SHOTGUN SEQUENCE"/>
    <property type="match status" value="1"/>
</dbReference>
<feature type="region of interest" description="Disordered" evidence="1">
    <location>
        <begin position="713"/>
        <end position="732"/>
    </location>
</feature>
<dbReference type="InterPro" id="IPR059066">
    <property type="entry name" value="Ig_Tag1-like_5th"/>
</dbReference>
<dbReference type="Proteomes" id="UP000503462">
    <property type="component" value="Chromosome 2"/>
</dbReference>
<protein>
    <recommendedName>
        <fullName evidence="8">Late embryogenesis abundant protein LEA-2 subgroup domain-containing protein</fullName>
    </recommendedName>
</protein>
<organism evidence="6 7">
    <name type="scientific">Peltaster fructicola</name>
    <dbReference type="NCBI Taxonomy" id="286661"/>
    <lineage>
        <taxon>Eukaryota</taxon>
        <taxon>Fungi</taxon>
        <taxon>Dikarya</taxon>
        <taxon>Ascomycota</taxon>
        <taxon>Pezizomycotina</taxon>
        <taxon>Dothideomycetes</taxon>
        <taxon>Dothideomycetes incertae sedis</taxon>
        <taxon>Peltaster</taxon>
    </lineage>
</organism>
<evidence type="ECO:0008006" key="8">
    <source>
        <dbReference type="Google" id="ProtNLM"/>
    </source>
</evidence>
<dbReference type="OrthoDB" id="5596576at2759"/>
<dbReference type="InterPro" id="IPR059065">
    <property type="entry name" value="Ig_Tag1-like_4th"/>
</dbReference>
<feature type="region of interest" description="Disordered" evidence="1">
    <location>
        <begin position="1"/>
        <end position="61"/>
    </location>
</feature>
<gene>
    <name evidence="6" type="ORF">AMS68_002599</name>
</gene>
<evidence type="ECO:0000313" key="6">
    <source>
        <dbReference type="EMBL" id="QIW97081.1"/>
    </source>
</evidence>
<evidence type="ECO:0000259" key="4">
    <source>
        <dbReference type="Pfam" id="PF26150"/>
    </source>
</evidence>
<evidence type="ECO:0000256" key="1">
    <source>
        <dbReference type="SAM" id="MobiDB-lite"/>
    </source>
</evidence>
<feature type="transmembrane region" description="Helical" evidence="2">
    <location>
        <begin position="69"/>
        <end position="89"/>
    </location>
</feature>
<dbReference type="GO" id="GO:0000329">
    <property type="term" value="C:fungal-type vacuole membrane"/>
    <property type="evidence" value="ECO:0007669"/>
    <property type="project" value="InterPro"/>
</dbReference>
<dbReference type="Pfam" id="PF22786">
    <property type="entry name" value="Tag1_C"/>
    <property type="match status" value="1"/>
</dbReference>
<dbReference type="Pfam" id="PF26174">
    <property type="entry name" value="LEA-2_1"/>
    <property type="match status" value="1"/>
</dbReference>
<accession>A0A6H0XQN4</accession>
<reference evidence="6 7" key="1">
    <citation type="journal article" date="2016" name="Sci. Rep.">
        <title>Peltaster fructicola genome reveals evolution from an invasive phytopathogen to an ectophytic parasite.</title>
        <authorList>
            <person name="Xu C."/>
            <person name="Chen H."/>
            <person name="Gleason M.L."/>
            <person name="Xu J.R."/>
            <person name="Liu H."/>
            <person name="Zhang R."/>
            <person name="Sun G."/>
        </authorList>
    </citation>
    <scope>NUCLEOTIDE SEQUENCE [LARGE SCALE GENOMIC DNA]</scope>
    <source>
        <strain evidence="6 7">LNHT1506</strain>
    </source>
</reference>
<evidence type="ECO:0000313" key="7">
    <source>
        <dbReference type="Proteomes" id="UP000503462"/>
    </source>
</evidence>
<keyword evidence="7" id="KW-1185">Reference proteome</keyword>
<keyword evidence="2" id="KW-1133">Transmembrane helix</keyword>
<evidence type="ECO:0000259" key="5">
    <source>
        <dbReference type="Pfam" id="PF26153"/>
    </source>
</evidence>
<dbReference type="EMBL" id="CP051140">
    <property type="protein sequence ID" value="QIW97081.1"/>
    <property type="molecule type" value="Genomic_DNA"/>
</dbReference>